<dbReference type="OrthoDB" id="629492at2759"/>
<keyword evidence="8" id="KW-1185">Reference proteome</keyword>
<evidence type="ECO:0000256" key="5">
    <source>
        <dbReference type="SAM" id="MobiDB-lite"/>
    </source>
</evidence>
<feature type="compositionally biased region" description="Low complexity" evidence="5">
    <location>
        <begin position="302"/>
        <end position="319"/>
    </location>
</feature>
<evidence type="ECO:0000313" key="7">
    <source>
        <dbReference type="EMBL" id="KAF5340721.1"/>
    </source>
</evidence>
<feature type="compositionally biased region" description="Low complexity" evidence="5">
    <location>
        <begin position="202"/>
        <end position="225"/>
    </location>
</feature>
<comment type="similarity">
    <text evidence="3">Belongs to the RPAP3 family.</text>
</comment>
<keyword evidence="2" id="KW-0802">TPR repeat</keyword>
<evidence type="ECO:0000313" key="8">
    <source>
        <dbReference type="Proteomes" id="UP000541558"/>
    </source>
</evidence>
<reference evidence="7 8" key="1">
    <citation type="journal article" date="2020" name="ISME J.">
        <title>Uncovering the hidden diversity of litter-decomposition mechanisms in mushroom-forming fungi.</title>
        <authorList>
            <person name="Floudas D."/>
            <person name="Bentzer J."/>
            <person name="Ahren D."/>
            <person name="Johansson T."/>
            <person name="Persson P."/>
            <person name="Tunlid A."/>
        </authorList>
    </citation>
    <scope>NUCLEOTIDE SEQUENCE [LARGE SCALE GENOMIC DNA]</scope>
    <source>
        <strain evidence="7 8">CBS 175.51</strain>
    </source>
</reference>
<feature type="compositionally biased region" description="Basic and acidic residues" evidence="5">
    <location>
        <begin position="257"/>
        <end position="270"/>
    </location>
</feature>
<sequence length="443" mass="48035">MSKAQTSKEKGNEAFKAGKYADAVGYYTSAILEDRTEPTYPLNRAAAYLKLGKYEDAERDCTAVLALKPTRAISAKALFRRGQAKAGMDKVPEAKDDYDAAHKFAPGDVNIQNAINAVIEREEEKLQKAAASTRARAFEVDPKSPSRRRRVPIEIVGSETPTAAPATKAPPASSTPSAKIEEVKTPSQGTGLKAVSSRPLISSASSTSQPSANPTPTSSNSNTSTAKKESPAAMAEPPKPQPVARAEIQPISNEKPSSFKEAKQTRDNVRPSRVGGGVFRVSGPSKIFPTREVNEAKKEGVAASTSPPSEEAATAPSAPRVKAPATFSELVKSWGMLKTPQDRWALLSTIQPSKFPSFCKNSLEPVFLVSIFQTIHDVLETADLNTQIAIKSFMEFLPLVPRFNTIYMFLSKSEKAVVREVWNRLGIEAEEMEGIWAALLKQW</sequence>
<feature type="compositionally biased region" description="Low complexity" evidence="5">
    <location>
        <begin position="160"/>
        <end position="178"/>
    </location>
</feature>
<dbReference type="SMART" id="SM00028">
    <property type="entry name" value="TPR"/>
    <property type="match status" value="3"/>
</dbReference>
<evidence type="ECO:0000256" key="1">
    <source>
        <dbReference type="ARBA" id="ARBA00022737"/>
    </source>
</evidence>
<comment type="caution">
    <text evidence="7">The sequence shown here is derived from an EMBL/GenBank/DDBJ whole genome shotgun (WGS) entry which is preliminary data.</text>
</comment>
<dbReference type="PANTHER" id="PTHR46423:SF1">
    <property type="entry name" value="RNA POLYMERASE II-ASSOCIATED PROTEIN 3"/>
    <property type="match status" value="1"/>
</dbReference>
<dbReference type="Proteomes" id="UP000541558">
    <property type="component" value="Unassembled WGS sequence"/>
</dbReference>
<dbReference type="InterPro" id="IPR019734">
    <property type="entry name" value="TPR_rpt"/>
</dbReference>
<evidence type="ECO:0000256" key="3">
    <source>
        <dbReference type="ARBA" id="ARBA00038275"/>
    </source>
</evidence>
<dbReference type="InterPro" id="IPR011990">
    <property type="entry name" value="TPR-like_helical_dom_sf"/>
</dbReference>
<name>A0A8H5FL24_9AGAR</name>
<dbReference type="Gene3D" id="1.25.40.10">
    <property type="entry name" value="Tetratricopeptide repeat domain"/>
    <property type="match status" value="1"/>
</dbReference>
<evidence type="ECO:0000256" key="4">
    <source>
        <dbReference type="ARBA" id="ARBA00040133"/>
    </source>
</evidence>
<gene>
    <name evidence="7" type="ORF">D9611_007433</name>
</gene>
<dbReference type="InterPro" id="IPR025986">
    <property type="entry name" value="RPAP3-like_C"/>
</dbReference>
<dbReference type="Pfam" id="PF13877">
    <property type="entry name" value="RPAP3_C"/>
    <property type="match status" value="1"/>
</dbReference>
<dbReference type="InterPro" id="IPR051966">
    <property type="entry name" value="RPAP3"/>
</dbReference>
<evidence type="ECO:0000259" key="6">
    <source>
        <dbReference type="Pfam" id="PF13877"/>
    </source>
</evidence>
<dbReference type="AlphaFoldDB" id="A0A8H5FL24"/>
<feature type="domain" description="RNA-polymerase II-associated protein 3-like C-terminal" evidence="6">
    <location>
        <begin position="323"/>
        <end position="415"/>
    </location>
</feature>
<keyword evidence="1" id="KW-0677">Repeat</keyword>
<dbReference type="GO" id="GO:0101031">
    <property type="term" value="C:protein folding chaperone complex"/>
    <property type="evidence" value="ECO:0007669"/>
    <property type="project" value="TreeGrafter"/>
</dbReference>
<protein>
    <recommendedName>
        <fullName evidence="4">RNA polymerase II-associated protein 3</fullName>
    </recommendedName>
</protein>
<organism evidence="7 8">
    <name type="scientific">Ephemerocybe angulata</name>
    <dbReference type="NCBI Taxonomy" id="980116"/>
    <lineage>
        <taxon>Eukaryota</taxon>
        <taxon>Fungi</taxon>
        <taxon>Dikarya</taxon>
        <taxon>Basidiomycota</taxon>
        <taxon>Agaricomycotina</taxon>
        <taxon>Agaricomycetes</taxon>
        <taxon>Agaricomycetidae</taxon>
        <taxon>Agaricales</taxon>
        <taxon>Agaricineae</taxon>
        <taxon>Psathyrellaceae</taxon>
        <taxon>Ephemerocybe</taxon>
    </lineage>
</organism>
<proteinExistence type="inferred from homology"/>
<feature type="region of interest" description="Disordered" evidence="5">
    <location>
        <begin position="130"/>
        <end position="319"/>
    </location>
</feature>
<dbReference type="SUPFAM" id="SSF48452">
    <property type="entry name" value="TPR-like"/>
    <property type="match status" value="1"/>
</dbReference>
<dbReference type="PANTHER" id="PTHR46423">
    <property type="entry name" value="RNA POLYMERASE II-ASSOCIATED PROTEIN 3"/>
    <property type="match status" value="1"/>
</dbReference>
<evidence type="ECO:0000256" key="2">
    <source>
        <dbReference type="ARBA" id="ARBA00022803"/>
    </source>
</evidence>
<dbReference type="EMBL" id="JAACJK010000003">
    <property type="protein sequence ID" value="KAF5340721.1"/>
    <property type="molecule type" value="Genomic_DNA"/>
</dbReference>
<accession>A0A8H5FL24</accession>